<feature type="compositionally biased region" description="Polar residues" evidence="1">
    <location>
        <begin position="300"/>
        <end position="309"/>
    </location>
</feature>
<feature type="domain" description="Apple" evidence="2">
    <location>
        <begin position="383"/>
        <end position="456"/>
    </location>
</feature>
<feature type="compositionally biased region" description="Acidic residues" evidence="1">
    <location>
        <begin position="286"/>
        <end position="299"/>
    </location>
</feature>
<reference evidence="3" key="1">
    <citation type="journal article" date="2020" name="Phytopathology">
        <title>Genome sequence and comparative analysis of Colletotrichum gloeosporioides isolated from Liriodendron leaves.</title>
        <authorList>
            <person name="Fu F.F."/>
            <person name="Hao Z."/>
            <person name="Wang P."/>
            <person name="Lu Y."/>
            <person name="Xue L.J."/>
            <person name="Wei G."/>
            <person name="Tian Y."/>
            <person name="Baishi H."/>
            <person name="Xu H."/>
            <person name="Shi J."/>
            <person name="Cheng T."/>
            <person name="Wang G."/>
            <person name="Yi Y."/>
            <person name="Chen J."/>
        </authorList>
    </citation>
    <scope>NUCLEOTIDE SEQUENCE</scope>
    <source>
        <strain evidence="3">Lc1</strain>
    </source>
</reference>
<dbReference type="EMBL" id="WVTB01000085">
    <property type="protein sequence ID" value="KAF3799318.1"/>
    <property type="molecule type" value="Genomic_DNA"/>
</dbReference>
<name>A0A8H4C8C9_COLGL</name>
<dbReference type="Proteomes" id="UP000613401">
    <property type="component" value="Unassembled WGS sequence"/>
</dbReference>
<feature type="compositionally biased region" description="Polar residues" evidence="1">
    <location>
        <begin position="332"/>
        <end position="358"/>
    </location>
</feature>
<feature type="compositionally biased region" description="Low complexity" evidence="1">
    <location>
        <begin position="468"/>
        <end position="481"/>
    </location>
</feature>
<dbReference type="PROSITE" id="PS50948">
    <property type="entry name" value="PAN"/>
    <property type="match status" value="1"/>
</dbReference>
<feature type="compositionally biased region" description="Polar residues" evidence="1">
    <location>
        <begin position="250"/>
        <end position="285"/>
    </location>
</feature>
<protein>
    <recommendedName>
        <fullName evidence="2">Apple domain-containing protein</fullName>
    </recommendedName>
</protein>
<feature type="region of interest" description="Disordered" evidence="1">
    <location>
        <begin position="199"/>
        <end position="359"/>
    </location>
</feature>
<evidence type="ECO:0000256" key="1">
    <source>
        <dbReference type="SAM" id="MobiDB-lite"/>
    </source>
</evidence>
<evidence type="ECO:0000313" key="4">
    <source>
        <dbReference type="Proteomes" id="UP000613401"/>
    </source>
</evidence>
<dbReference type="InterPro" id="IPR003609">
    <property type="entry name" value="Pan_app"/>
</dbReference>
<evidence type="ECO:0000259" key="2">
    <source>
        <dbReference type="PROSITE" id="PS50948"/>
    </source>
</evidence>
<feature type="region of interest" description="Disordered" evidence="1">
    <location>
        <begin position="459"/>
        <end position="481"/>
    </location>
</feature>
<reference evidence="3" key="2">
    <citation type="submission" date="2020-03" db="EMBL/GenBank/DDBJ databases">
        <authorList>
            <person name="Fu F.-F."/>
            <person name="Chen J."/>
        </authorList>
    </citation>
    <scope>NUCLEOTIDE SEQUENCE</scope>
    <source>
        <strain evidence="3">Lc1</strain>
    </source>
</reference>
<feature type="compositionally biased region" description="Low complexity" evidence="1">
    <location>
        <begin position="216"/>
        <end position="249"/>
    </location>
</feature>
<organism evidence="3 4">
    <name type="scientific">Colletotrichum gloeosporioides</name>
    <name type="common">Anthracnose fungus</name>
    <name type="synonym">Glomerella cingulata</name>
    <dbReference type="NCBI Taxonomy" id="474922"/>
    <lineage>
        <taxon>Eukaryota</taxon>
        <taxon>Fungi</taxon>
        <taxon>Dikarya</taxon>
        <taxon>Ascomycota</taxon>
        <taxon>Pezizomycotina</taxon>
        <taxon>Sordariomycetes</taxon>
        <taxon>Hypocreomycetidae</taxon>
        <taxon>Glomerellales</taxon>
        <taxon>Glomerellaceae</taxon>
        <taxon>Colletotrichum</taxon>
        <taxon>Colletotrichum gloeosporioides species complex</taxon>
    </lineage>
</organism>
<proteinExistence type="predicted"/>
<accession>A0A8H4C8C9</accession>
<dbReference type="GeneID" id="69008528"/>
<dbReference type="RefSeq" id="XP_045258478.1">
    <property type="nucleotide sequence ID" value="XM_045401476.1"/>
</dbReference>
<sequence length="481" mass="50042">MKYQVYLAAAAAAFGAADAQCNANNCARAVTGTRLGPQTQASRRADCSSFQRTTITRFETTTFVTVTSSATFDVTRTFAPSTVTVTTTVPPIIIDPSFSIDFPEPPVVTSFSGPDRRDLESRQLVSSAIFPPVPFYASACSGASAYRSACSCWGITASFVTNSFPGTTTITITDLEFETISVIGTGVTTTTVRITSTPTSFVLPSSTSTDDDVSETVEPTSSETEGPSSTDAEPSVTSTDEPSSTETDVPSATETDEPSATSSDEPSATETDEPSATSTDEPSATETDEPSATETDEPSATETDGPSATETDEPIPSTTEVFPTSVLPDPTTFATSLLPATSDEPTPTSSDVEPSSTAGPDICTTFGSRFPYTPSTLLTFCSCSYSNPTCAEGTSQNQRTLPLILSIEICANSCDLFANCVAFSYNAVTLECRLLDGDGFGTTTGSSDWVLVDRTSGSCSRDTCEPGAASPSPSATPSTLP</sequence>
<feature type="compositionally biased region" description="Low complexity" evidence="1">
    <location>
        <begin position="199"/>
        <end position="208"/>
    </location>
</feature>
<comment type="caution">
    <text evidence="3">The sequence shown here is derived from an EMBL/GenBank/DDBJ whole genome shotgun (WGS) entry which is preliminary data.</text>
</comment>
<dbReference type="AlphaFoldDB" id="A0A8H4C8C9"/>
<evidence type="ECO:0000313" key="3">
    <source>
        <dbReference type="EMBL" id="KAF3799318.1"/>
    </source>
</evidence>
<keyword evidence="4" id="KW-1185">Reference proteome</keyword>
<gene>
    <name evidence="3" type="ORF">GCG54_00001359</name>
</gene>